<organism evidence="14 15">
    <name type="scientific">Anaeromonas frigoriresistens</name>
    <dbReference type="NCBI Taxonomy" id="2683708"/>
    <lineage>
        <taxon>Bacteria</taxon>
        <taxon>Bacillati</taxon>
        <taxon>Bacillota</taxon>
        <taxon>Tissierellia</taxon>
        <taxon>Tissierellales</taxon>
        <taxon>Thermohalobacteraceae</taxon>
        <taxon>Anaeromonas</taxon>
    </lineage>
</organism>
<evidence type="ECO:0000256" key="8">
    <source>
        <dbReference type="ARBA" id="ARBA00022833"/>
    </source>
</evidence>
<dbReference type="InterPro" id="IPR008915">
    <property type="entry name" value="Peptidase_M50"/>
</dbReference>
<feature type="transmembrane region" description="Helical" evidence="12">
    <location>
        <begin position="159"/>
        <end position="175"/>
    </location>
</feature>
<keyword evidence="4" id="KW-0645">Protease</keyword>
<accession>A0A942UUS4</accession>
<dbReference type="RefSeq" id="WP_203365099.1">
    <property type="nucleotide sequence ID" value="NZ_WSFT01000013.1"/>
</dbReference>
<dbReference type="Pfam" id="PF02163">
    <property type="entry name" value="Peptidase_M50"/>
    <property type="match status" value="2"/>
</dbReference>
<dbReference type="PANTHER" id="PTHR39188">
    <property type="entry name" value="MEMBRANE-ASSOCIATED ZINC METALLOPROTEASE M50B"/>
    <property type="match status" value="1"/>
</dbReference>
<keyword evidence="5 12" id="KW-0812">Transmembrane</keyword>
<keyword evidence="9 12" id="KW-1133">Transmembrane helix</keyword>
<reference evidence="14" key="1">
    <citation type="submission" date="2019-12" db="EMBL/GenBank/DDBJ databases">
        <title>Clostridiaceae gen. nov. sp. nov., isolated from sediment in Xinjiang, China.</title>
        <authorList>
            <person name="Zhang R."/>
        </authorList>
    </citation>
    <scope>NUCLEOTIDE SEQUENCE</scope>
    <source>
        <strain evidence="14">D2Q-11</strain>
    </source>
</reference>
<feature type="transmembrane region" description="Helical" evidence="12">
    <location>
        <begin position="92"/>
        <end position="111"/>
    </location>
</feature>
<gene>
    <name evidence="14" type="ORF">GOQ27_01770</name>
</gene>
<evidence type="ECO:0000256" key="6">
    <source>
        <dbReference type="ARBA" id="ARBA00022723"/>
    </source>
</evidence>
<keyword evidence="6" id="KW-0479">Metal-binding</keyword>
<evidence type="ECO:0000256" key="7">
    <source>
        <dbReference type="ARBA" id="ARBA00022801"/>
    </source>
</evidence>
<keyword evidence="15" id="KW-1185">Reference proteome</keyword>
<evidence type="ECO:0000256" key="5">
    <source>
        <dbReference type="ARBA" id="ARBA00022692"/>
    </source>
</evidence>
<comment type="caution">
    <text evidence="14">The sequence shown here is derived from an EMBL/GenBank/DDBJ whole genome shotgun (WGS) entry which is preliminary data.</text>
</comment>
<feature type="domain" description="Peptidase M50" evidence="13">
    <location>
        <begin position="12"/>
        <end position="86"/>
    </location>
</feature>
<evidence type="ECO:0000259" key="13">
    <source>
        <dbReference type="Pfam" id="PF02163"/>
    </source>
</evidence>
<dbReference type="GO" id="GO:0046872">
    <property type="term" value="F:metal ion binding"/>
    <property type="evidence" value="ECO:0007669"/>
    <property type="project" value="UniProtKB-KW"/>
</dbReference>
<evidence type="ECO:0000256" key="10">
    <source>
        <dbReference type="ARBA" id="ARBA00023049"/>
    </source>
</evidence>
<dbReference type="PANTHER" id="PTHR39188:SF3">
    <property type="entry name" value="STAGE IV SPORULATION PROTEIN FB"/>
    <property type="match status" value="1"/>
</dbReference>
<proteinExistence type="inferred from homology"/>
<evidence type="ECO:0000313" key="15">
    <source>
        <dbReference type="Proteomes" id="UP000724672"/>
    </source>
</evidence>
<evidence type="ECO:0000256" key="2">
    <source>
        <dbReference type="ARBA" id="ARBA00004141"/>
    </source>
</evidence>
<evidence type="ECO:0000256" key="4">
    <source>
        <dbReference type="ARBA" id="ARBA00022670"/>
    </source>
</evidence>
<feature type="transmembrane region" description="Helical" evidence="12">
    <location>
        <begin position="62"/>
        <end position="86"/>
    </location>
</feature>
<dbReference type="GO" id="GO:0016020">
    <property type="term" value="C:membrane"/>
    <property type="evidence" value="ECO:0007669"/>
    <property type="project" value="UniProtKB-SubCell"/>
</dbReference>
<dbReference type="EMBL" id="WSFT01000013">
    <property type="protein sequence ID" value="MBS4537169.1"/>
    <property type="molecule type" value="Genomic_DNA"/>
</dbReference>
<keyword evidence="11 12" id="KW-0472">Membrane</keyword>
<name>A0A942UUS4_9FIRM</name>
<evidence type="ECO:0000256" key="12">
    <source>
        <dbReference type="SAM" id="Phobius"/>
    </source>
</evidence>
<protein>
    <recommendedName>
        <fullName evidence="13">Peptidase M50 domain-containing protein</fullName>
    </recommendedName>
</protein>
<evidence type="ECO:0000256" key="11">
    <source>
        <dbReference type="ARBA" id="ARBA00023136"/>
    </source>
</evidence>
<sequence length="272" mass="31361">MIYFNGYIYEFTILFFILLIHETGHFVTALINKVKIREFNIFPLGAIIKFEYPLGIDPVKEIMISLAGPMCNVVLLFFSYLLVVVFPDSELINLFIEINILLFAINILPILPLDGGRVVRGILYMQGGFKFSIKYTSIIGKFTLTLLFCIGLFFTKDIFEVIVLVLLVFYLLKAAKVEREMAAFILTQSITRKKTNLENNRMMKAHFLIALENAKLKSILDIILPHRYNIIFIIDREGNFLGRITEENFFNGIIEYGCNENIETLLINNKKC</sequence>
<dbReference type="Proteomes" id="UP000724672">
    <property type="component" value="Unassembled WGS sequence"/>
</dbReference>
<comment type="cofactor">
    <cofactor evidence="1">
        <name>Zn(2+)</name>
        <dbReference type="ChEBI" id="CHEBI:29105"/>
    </cofactor>
</comment>
<keyword evidence="10" id="KW-0482">Metalloprotease</keyword>
<feature type="transmembrane region" description="Helical" evidence="12">
    <location>
        <begin position="6"/>
        <end position="31"/>
    </location>
</feature>
<keyword evidence="7" id="KW-0378">Hydrolase</keyword>
<dbReference type="SUPFAM" id="SSF54631">
    <property type="entry name" value="CBS-domain pair"/>
    <property type="match status" value="1"/>
</dbReference>
<dbReference type="GO" id="GO:0006508">
    <property type="term" value="P:proteolysis"/>
    <property type="evidence" value="ECO:0007669"/>
    <property type="project" value="UniProtKB-KW"/>
</dbReference>
<comment type="similarity">
    <text evidence="3">Belongs to the peptidase M50B family.</text>
</comment>
<dbReference type="InterPro" id="IPR046342">
    <property type="entry name" value="CBS_dom_sf"/>
</dbReference>
<dbReference type="GO" id="GO:0008237">
    <property type="term" value="F:metallopeptidase activity"/>
    <property type="evidence" value="ECO:0007669"/>
    <property type="project" value="UniProtKB-KW"/>
</dbReference>
<evidence type="ECO:0000256" key="1">
    <source>
        <dbReference type="ARBA" id="ARBA00001947"/>
    </source>
</evidence>
<evidence type="ECO:0000256" key="9">
    <source>
        <dbReference type="ARBA" id="ARBA00022989"/>
    </source>
</evidence>
<comment type="subcellular location">
    <subcellularLocation>
        <location evidence="2">Membrane</location>
        <topology evidence="2">Multi-pass membrane protein</topology>
    </subcellularLocation>
</comment>
<evidence type="ECO:0000313" key="14">
    <source>
        <dbReference type="EMBL" id="MBS4537169.1"/>
    </source>
</evidence>
<evidence type="ECO:0000256" key="3">
    <source>
        <dbReference type="ARBA" id="ARBA00007931"/>
    </source>
</evidence>
<keyword evidence="8" id="KW-0862">Zinc</keyword>
<dbReference type="AlphaFoldDB" id="A0A942UUS4"/>
<feature type="domain" description="Peptidase M50" evidence="13">
    <location>
        <begin position="91"/>
        <end position="148"/>
    </location>
</feature>